<keyword evidence="8" id="KW-1185">Reference proteome</keyword>
<keyword evidence="5 6" id="KW-0472">Membrane</keyword>
<dbReference type="EMBL" id="JBHUCX010000005">
    <property type="protein sequence ID" value="MFD1673489.1"/>
    <property type="molecule type" value="Genomic_DNA"/>
</dbReference>
<evidence type="ECO:0000313" key="8">
    <source>
        <dbReference type="Proteomes" id="UP001597079"/>
    </source>
</evidence>
<dbReference type="RefSeq" id="WP_377940902.1">
    <property type="nucleotide sequence ID" value="NZ_JBHUCX010000005.1"/>
</dbReference>
<evidence type="ECO:0000256" key="3">
    <source>
        <dbReference type="ARBA" id="ARBA00022692"/>
    </source>
</evidence>
<evidence type="ECO:0000313" key="7">
    <source>
        <dbReference type="EMBL" id="MFD1673489.1"/>
    </source>
</evidence>
<feature type="transmembrane region" description="Helical" evidence="6">
    <location>
        <begin position="304"/>
        <end position="326"/>
    </location>
</feature>
<accession>A0ABW4JBS6</accession>
<reference evidence="8" key="1">
    <citation type="journal article" date="2019" name="Int. J. Syst. Evol. Microbiol.">
        <title>The Global Catalogue of Microorganisms (GCM) 10K type strain sequencing project: providing services to taxonomists for standard genome sequencing and annotation.</title>
        <authorList>
            <consortium name="The Broad Institute Genomics Platform"/>
            <consortium name="The Broad Institute Genome Sequencing Center for Infectious Disease"/>
            <person name="Wu L."/>
            <person name="Ma J."/>
        </authorList>
    </citation>
    <scope>NUCLEOTIDE SEQUENCE [LARGE SCALE GENOMIC DNA]</scope>
    <source>
        <strain evidence="8">CGMCC 1.12286</strain>
    </source>
</reference>
<keyword evidence="3 6" id="KW-0812">Transmembrane</keyword>
<dbReference type="Pfam" id="PF01384">
    <property type="entry name" value="PHO4"/>
    <property type="match status" value="1"/>
</dbReference>
<comment type="subcellular location">
    <subcellularLocation>
        <location evidence="1">Membrane</location>
        <topology evidence="1">Multi-pass membrane protein</topology>
    </subcellularLocation>
</comment>
<dbReference type="PANTHER" id="PTHR11101">
    <property type="entry name" value="PHOSPHATE TRANSPORTER"/>
    <property type="match status" value="1"/>
</dbReference>
<dbReference type="Proteomes" id="UP001597079">
    <property type="component" value="Unassembled WGS sequence"/>
</dbReference>
<feature type="transmembrane region" description="Helical" evidence="6">
    <location>
        <begin position="106"/>
        <end position="125"/>
    </location>
</feature>
<dbReference type="InterPro" id="IPR001204">
    <property type="entry name" value="Phos_transporter"/>
</dbReference>
<proteinExistence type="predicted"/>
<keyword evidence="4 6" id="KW-1133">Transmembrane helix</keyword>
<feature type="transmembrane region" description="Helical" evidence="6">
    <location>
        <begin position="44"/>
        <end position="65"/>
    </location>
</feature>
<evidence type="ECO:0000256" key="6">
    <source>
        <dbReference type="SAM" id="Phobius"/>
    </source>
</evidence>
<keyword evidence="2" id="KW-0813">Transport</keyword>
<feature type="transmembrane region" description="Helical" evidence="6">
    <location>
        <begin position="137"/>
        <end position="159"/>
    </location>
</feature>
<evidence type="ECO:0000256" key="1">
    <source>
        <dbReference type="ARBA" id="ARBA00004141"/>
    </source>
</evidence>
<protein>
    <submittedName>
        <fullName evidence="7">Anion permease</fullName>
    </submittedName>
</protein>
<gene>
    <name evidence="7" type="ORF">ACFSB2_01965</name>
</gene>
<organism evidence="7 8">
    <name type="scientific">Alicyclobacillus fodiniaquatilis</name>
    <dbReference type="NCBI Taxonomy" id="1661150"/>
    <lineage>
        <taxon>Bacteria</taxon>
        <taxon>Bacillati</taxon>
        <taxon>Bacillota</taxon>
        <taxon>Bacilli</taxon>
        <taxon>Bacillales</taxon>
        <taxon>Alicyclobacillaceae</taxon>
        <taxon>Alicyclobacillus</taxon>
    </lineage>
</organism>
<feature type="transmembrane region" description="Helical" evidence="6">
    <location>
        <begin position="77"/>
        <end position="94"/>
    </location>
</feature>
<comment type="caution">
    <text evidence="7">The sequence shown here is derived from an EMBL/GenBank/DDBJ whole genome shotgun (WGS) entry which is preliminary data.</text>
</comment>
<evidence type="ECO:0000256" key="4">
    <source>
        <dbReference type="ARBA" id="ARBA00022989"/>
    </source>
</evidence>
<evidence type="ECO:0000256" key="2">
    <source>
        <dbReference type="ARBA" id="ARBA00022448"/>
    </source>
</evidence>
<name>A0ABW4JBS6_9BACL</name>
<sequence>MVILIVLIVLLALCFDFTNGFHDTSNAIATSVSTRALSPRVAVFMAGGMNLIGALTFTGVAKTIGGSIADPLTIQHGMLVVLAAIIAAIVWNLFTWMMGIPSSSSHALIGGLSGAVVGAVGFHAIHYKGFISIIEALVISPIVALLLGYIIMWIFRLLFGSFSPHRVNRPFRSLQIASAAVQAFMHGTNDAQKTMGIITFALIAGGFQSTMNIPFWVKLLCAVAMGAGTATGGWRIIKTVGSKIIKIEPINGFASDLTSSAIIFTFTLLKLPVSSTHVISSAVMGTGAAKRFNQVHWGVAGRIVIAWVITIPISGILAVLLVRLFLLF</sequence>
<evidence type="ECO:0000256" key="5">
    <source>
        <dbReference type="ARBA" id="ARBA00023136"/>
    </source>
</evidence>
<dbReference type="PANTHER" id="PTHR11101:SF80">
    <property type="entry name" value="PHOSPHATE TRANSPORTER"/>
    <property type="match status" value="1"/>
</dbReference>